<organism evidence="1 2">
    <name type="scientific">Pedobacter steynii</name>
    <dbReference type="NCBI Taxonomy" id="430522"/>
    <lineage>
        <taxon>Bacteria</taxon>
        <taxon>Pseudomonadati</taxon>
        <taxon>Bacteroidota</taxon>
        <taxon>Sphingobacteriia</taxon>
        <taxon>Sphingobacteriales</taxon>
        <taxon>Sphingobacteriaceae</taxon>
        <taxon>Pedobacter</taxon>
    </lineage>
</organism>
<keyword evidence="2" id="KW-1185">Reference proteome</keyword>
<evidence type="ECO:0000313" key="1">
    <source>
        <dbReference type="EMBL" id="SDO49515.1"/>
    </source>
</evidence>
<protein>
    <submittedName>
        <fullName evidence="1">Uncharacterized protein</fullName>
    </submittedName>
</protein>
<sequence>MSSSALILVITAAILHAVWNLITKQVNGKLAFHPHRHINPGNGLNYLVKLSISFMDNIACSAEQGFSAWSRK</sequence>
<dbReference type="Proteomes" id="UP000183200">
    <property type="component" value="Unassembled WGS sequence"/>
</dbReference>
<evidence type="ECO:0000313" key="2">
    <source>
        <dbReference type="Proteomes" id="UP000183200"/>
    </source>
</evidence>
<proteinExistence type="predicted"/>
<name>A0A1H0K0I4_9SPHI</name>
<accession>A0A1H0K0I4</accession>
<dbReference type="AlphaFoldDB" id="A0A1H0K0I4"/>
<reference evidence="2" key="1">
    <citation type="submission" date="2016-10" db="EMBL/GenBank/DDBJ databases">
        <authorList>
            <person name="Varghese N."/>
            <person name="Submissions S."/>
        </authorList>
    </citation>
    <scope>NUCLEOTIDE SEQUENCE [LARGE SCALE GENOMIC DNA]</scope>
    <source>
        <strain evidence="2">DSM 19110</strain>
    </source>
</reference>
<gene>
    <name evidence="1" type="ORF">SAMN05421820_115133</name>
</gene>
<dbReference type="EMBL" id="FNGY01000015">
    <property type="protein sequence ID" value="SDO49515.1"/>
    <property type="molecule type" value="Genomic_DNA"/>
</dbReference>